<protein>
    <submittedName>
        <fullName evidence="1">Uncharacterized protein</fullName>
    </submittedName>
</protein>
<dbReference type="EMBL" id="KN411505">
    <property type="protein sequence ID" value="KHG18840.1"/>
    <property type="molecule type" value="Genomic_DNA"/>
</dbReference>
<name>A0A0B0P1D5_GOSAR</name>
<gene>
    <name evidence="1" type="ORF">F383_24496</name>
</gene>
<sequence length="29" mass="3527">MVSPFLYHFYSYYLIIKNGCTNRLSPRSR</sequence>
<dbReference type="Proteomes" id="UP000032142">
    <property type="component" value="Unassembled WGS sequence"/>
</dbReference>
<reference evidence="2" key="1">
    <citation type="submission" date="2014-09" db="EMBL/GenBank/DDBJ databases">
        <authorList>
            <person name="Mudge J."/>
            <person name="Ramaraj T."/>
            <person name="Lindquist I.E."/>
            <person name="Bharti A.K."/>
            <person name="Sundararajan A."/>
            <person name="Cameron C.T."/>
            <person name="Woodward J.E."/>
            <person name="May G.D."/>
            <person name="Brubaker C."/>
            <person name="Broadhvest J."/>
            <person name="Wilkins T.A."/>
        </authorList>
    </citation>
    <scope>NUCLEOTIDE SEQUENCE</scope>
    <source>
        <strain evidence="2">cv. AKA8401</strain>
    </source>
</reference>
<evidence type="ECO:0000313" key="2">
    <source>
        <dbReference type="Proteomes" id="UP000032142"/>
    </source>
</evidence>
<organism evidence="1 2">
    <name type="scientific">Gossypium arboreum</name>
    <name type="common">Tree cotton</name>
    <name type="synonym">Gossypium nanking</name>
    <dbReference type="NCBI Taxonomy" id="29729"/>
    <lineage>
        <taxon>Eukaryota</taxon>
        <taxon>Viridiplantae</taxon>
        <taxon>Streptophyta</taxon>
        <taxon>Embryophyta</taxon>
        <taxon>Tracheophyta</taxon>
        <taxon>Spermatophyta</taxon>
        <taxon>Magnoliopsida</taxon>
        <taxon>eudicotyledons</taxon>
        <taxon>Gunneridae</taxon>
        <taxon>Pentapetalae</taxon>
        <taxon>rosids</taxon>
        <taxon>malvids</taxon>
        <taxon>Malvales</taxon>
        <taxon>Malvaceae</taxon>
        <taxon>Malvoideae</taxon>
        <taxon>Gossypium</taxon>
    </lineage>
</organism>
<keyword evidence="2" id="KW-1185">Reference proteome</keyword>
<proteinExistence type="predicted"/>
<evidence type="ECO:0000313" key="1">
    <source>
        <dbReference type="EMBL" id="KHG18840.1"/>
    </source>
</evidence>
<dbReference type="AlphaFoldDB" id="A0A0B0P1D5"/>
<accession>A0A0B0P1D5</accession>